<evidence type="ECO:0000256" key="7">
    <source>
        <dbReference type="HAMAP-Rule" id="MF_00169"/>
    </source>
</evidence>
<comment type="pathway">
    <text evidence="2 7">Metabolic intermediate biosynthesis; chorismate biosynthesis; chorismate from D-erythrose 4-phosphate and phosphoenolpyruvate: step 3/7.</text>
</comment>
<keyword evidence="6 7" id="KW-0456">Lyase</keyword>
<evidence type="ECO:0000256" key="5">
    <source>
        <dbReference type="ARBA" id="ARBA00012060"/>
    </source>
</evidence>
<feature type="active site" description="Proton donor" evidence="7 8">
    <location>
        <position position="99"/>
    </location>
</feature>
<dbReference type="NCBIfam" id="NF003806">
    <property type="entry name" value="PRK05395.1-3"/>
    <property type="match status" value="1"/>
</dbReference>
<feature type="binding site" evidence="7 9">
    <location>
        <position position="110"/>
    </location>
    <ligand>
        <name>substrate</name>
    </ligand>
</feature>
<protein>
    <recommendedName>
        <fullName evidence="5 7">3-dehydroquinate dehydratase</fullName>
        <shortName evidence="7">3-dehydroquinase</shortName>
        <ecNumber evidence="5 7">4.2.1.10</ecNumber>
    </recommendedName>
    <alternativeName>
        <fullName evidence="7">Type II DHQase</fullName>
    </alternativeName>
</protein>
<comment type="caution">
    <text evidence="11">The sequence shown here is derived from an EMBL/GenBank/DDBJ whole genome shotgun (WGS) entry which is preliminary data.</text>
</comment>
<dbReference type="AlphaFoldDB" id="A0A7V3YMI2"/>
<evidence type="ECO:0000256" key="2">
    <source>
        <dbReference type="ARBA" id="ARBA00004902"/>
    </source>
</evidence>
<feature type="active site" description="Proton acceptor" evidence="7 8">
    <location>
        <position position="22"/>
    </location>
</feature>
<evidence type="ECO:0000256" key="8">
    <source>
        <dbReference type="PIRSR" id="PIRSR001399-1"/>
    </source>
</evidence>
<feature type="binding site" evidence="7 9">
    <location>
        <begin position="100"/>
        <end position="101"/>
    </location>
    <ligand>
        <name>substrate</name>
    </ligand>
</feature>
<dbReference type="InterPro" id="IPR036441">
    <property type="entry name" value="DHquinase_II_sf"/>
</dbReference>
<comment type="function">
    <text evidence="7">Catalyzes a trans-dehydration via an enolate intermediate.</text>
</comment>
<dbReference type="Gene3D" id="3.40.50.9100">
    <property type="entry name" value="Dehydroquinase, class II"/>
    <property type="match status" value="1"/>
</dbReference>
<dbReference type="SUPFAM" id="SSF52304">
    <property type="entry name" value="Type II 3-dehydroquinate dehydratase"/>
    <property type="match status" value="1"/>
</dbReference>
<dbReference type="Pfam" id="PF01220">
    <property type="entry name" value="DHquinase_II"/>
    <property type="match status" value="1"/>
</dbReference>
<comment type="catalytic activity">
    <reaction evidence="1 7">
        <text>3-dehydroquinate = 3-dehydroshikimate + H2O</text>
        <dbReference type="Rhea" id="RHEA:21096"/>
        <dbReference type="ChEBI" id="CHEBI:15377"/>
        <dbReference type="ChEBI" id="CHEBI:16630"/>
        <dbReference type="ChEBI" id="CHEBI:32364"/>
        <dbReference type="EC" id="4.2.1.10"/>
    </reaction>
</comment>
<dbReference type="InterPro" id="IPR001874">
    <property type="entry name" value="DHquinase_II"/>
</dbReference>
<evidence type="ECO:0000256" key="6">
    <source>
        <dbReference type="ARBA" id="ARBA00023239"/>
    </source>
</evidence>
<dbReference type="NCBIfam" id="TIGR01088">
    <property type="entry name" value="aroQ"/>
    <property type="match status" value="1"/>
</dbReference>
<dbReference type="GO" id="GO:0009073">
    <property type="term" value="P:aromatic amino acid family biosynthetic process"/>
    <property type="evidence" value="ECO:0007669"/>
    <property type="project" value="UniProtKB-KW"/>
</dbReference>
<evidence type="ECO:0000256" key="3">
    <source>
        <dbReference type="ARBA" id="ARBA00011037"/>
    </source>
</evidence>
<dbReference type="EC" id="4.2.1.10" evidence="5 7"/>
<feature type="binding site" evidence="7 9">
    <location>
        <position position="86"/>
    </location>
    <ligand>
        <name>substrate</name>
    </ligand>
</feature>
<dbReference type="PANTHER" id="PTHR21272:SF3">
    <property type="entry name" value="CATABOLIC 3-DEHYDROQUINASE"/>
    <property type="match status" value="1"/>
</dbReference>
<proteinExistence type="inferred from homology"/>
<dbReference type="NCBIfam" id="NF003807">
    <property type="entry name" value="PRK05395.1-4"/>
    <property type="match status" value="1"/>
</dbReference>
<evidence type="ECO:0000256" key="9">
    <source>
        <dbReference type="PIRSR" id="PIRSR001399-2"/>
    </source>
</evidence>
<feature type="binding site" evidence="7 9">
    <location>
        <position position="73"/>
    </location>
    <ligand>
        <name>substrate</name>
    </ligand>
</feature>
<dbReference type="PIRSF" id="PIRSF001399">
    <property type="entry name" value="DHquinase_II"/>
    <property type="match status" value="1"/>
</dbReference>
<keyword evidence="7" id="KW-0057">Aromatic amino acid biosynthesis</keyword>
<name>A0A7V3YMI2_9BACT</name>
<evidence type="ECO:0000256" key="4">
    <source>
        <dbReference type="ARBA" id="ARBA00011193"/>
    </source>
</evidence>
<reference evidence="11" key="1">
    <citation type="journal article" date="2020" name="mSystems">
        <title>Genome- and Community-Level Interaction Insights into Carbon Utilization and Element Cycling Functions of Hydrothermarchaeota in Hydrothermal Sediment.</title>
        <authorList>
            <person name="Zhou Z."/>
            <person name="Liu Y."/>
            <person name="Xu W."/>
            <person name="Pan J."/>
            <person name="Luo Z.H."/>
            <person name="Li M."/>
        </authorList>
    </citation>
    <scope>NUCLEOTIDE SEQUENCE [LARGE SCALE GENOMIC DNA]</scope>
    <source>
        <strain evidence="11">SpSt-716</strain>
    </source>
</reference>
<keyword evidence="7" id="KW-0028">Amino-acid biosynthesis</keyword>
<evidence type="ECO:0000313" key="11">
    <source>
        <dbReference type="EMBL" id="HGI75402.1"/>
    </source>
</evidence>
<dbReference type="GO" id="GO:0008652">
    <property type="term" value="P:amino acid biosynthetic process"/>
    <property type="evidence" value="ECO:0007669"/>
    <property type="project" value="UniProtKB-KW"/>
</dbReference>
<evidence type="ECO:0000256" key="1">
    <source>
        <dbReference type="ARBA" id="ARBA00001864"/>
    </source>
</evidence>
<organism evidence="11">
    <name type="scientific">Candidatus Caldatribacterium californiense</name>
    <dbReference type="NCBI Taxonomy" id="1454726"/>
    <lineage>
        <taxon>Bacteria</taxon>
        <taxon>Pseudomonadati</taxon>
        <taxon>Atribacterota</taxon>
        <taxon>Atribacteria</taxon>
        <taxon>Atribacterales</taxon>
        <taxon>Candidatus Caldatribacteriaceae</taxon>
        <taxon>Candidatus Caldatribacterium</taxon>
    </lineage>
</organism>
<sequence>MKLLCLLGPNLNLLGEREKDVYGQVSFEELVQLLKKEAAQRGIELEVFQSNHEGALIDKIHEARGKWDGIILNPGAYTHYSIALRDAIKAVNVPTVEVHMSNIYAREEFRHRSVTAPVCWGQITGFAHLGYILAMEAFLLRERSRELPGSS</sequence>
<comment type="similarity">
    <text evidence="3 7">Belongs to the type-II 3-dehydroquinase family.</text>
</comment>
<feature type="site" description="Transition state stabilizer" evidence="7 10">
    <location>
        <position position="17"/>
    </location>
</feature>
<feature type="binding site" evidence="7 9">
    <location>
        <position position="79"/>
    </location>
    <ligand>
        <name>substrate</name>
    </ligand>
</feature>
<dbReference type="PANTHER" id="PTHR21272">
    <property type="entry name" value="CATABOLIC 3-DEHYDROQUINASE"/>
    <property type="match status" value="1"/>
</dbReference>
<dbReference type="GO" id="GO:0019631">
    <property type="term" value="P:quinate catabolic process"/>
    <property type="evidence" value="ECO:0007669"/>
    <property type="project" value="TreeGrafter"/>
</dbReference>
<comment type="subunit">
    <text evidence="4 7">Homododecamer.</text>
</comment>
<dbReference type="NCBIfam" id="NF003805">
    <property type="entry name" value="PRK05395.1-2"/>
    <property type="match status" value="1"/>
</dbReference>
<accession>A0A7V3YMI2</accession>
<dbReference type="UniPathway" id="UPA00053">
    <property type="reaction ID" value="UER00086"/>
</dbReference>
<dbReference type="HAMAP" id="MF_00169">
    <property type="entry name" value="AroQ"/>
    <property type="match status" value="1"/>
</dbReference>
<gene>
    <name evidence="7 11" type="primary">aroQ</name>
    <name evidence="11" type="ORF">ENU96_06985</name>
</gene>
<dbReference type="GO" id="GO:0003855">
    <property type="term" value="F:3-dehydroquinate dehydratase activity"/>
    <property type="evidence" value="ECO:0007669"/>
    <property type="project" value="UniProtKB-UniRule"/>
</dbReference>
<evidence type="ECO:0000256" key="10">
    <source>
        <dbReference type="PIRSR" id="PIRSR001399-3"/>
    </source>
</evidence>
<dbReference type="EMBL" id="DTEN01000275">
    <property type="protein sequence ID" value="HGI75402.1"/>
    <property type="molecule type" value="Genomic_DNA"/>
</dbReference>
<dbReference type="CDD" id="cd00466">
    <property type="entry name" value="DHQase_II"/>
    <property type="match status" value="1"/>
</dbReference>
<dbReference type="GO" id="GO:0009423">
    <property type="term" value="P:chorismate biosynthetic process"/>
    <property type="evidence" value="ECO:0007669"/>
    <property type="project" value="UniProtKB-UniRule"/>
</dbReference>